<dbReference type="Proteomes" id="UP001159641">
    <property type="component" value="Unassembled WGS sequence"/>
</dbReference>
<feature type="region of interest" description="Disordered" evidence="1">
    <location>
        <begin position="209"/>
        <end position="239"/>
    </location>
</feature>
<feature type="compositionally biased region" description="Pro residues" evidence="1">
    <location>
        <begin position="170"/>
        <end position="185"/>
    </location>
</feature>
<keyword evidence="3" id="KW-1185">Reference proteome</keyword>
<evidence type="ECO:0000313" key="2">
    <source>
        <dbReference type="EMBL" id="KAJ8785449.1"/>
    </source>
</evidence>
<gene>
    <name evidence="2" type="ORF">J1605_007046</name>
</gene>
<name>A0AB34H413_ESCRO</name>
<feature type="region of interest" description="Disordered" evidence="1">
    <location>
        <begin position="326"/>
        <end position="432"/>
    </location>
</feature>
<feature type="compositionally biased region" description="Gly residues" evidence="1">
    <location>
        <begin position="333"/>
        <end position="350"/>
    </location>
</feature>
<accession>A0AB34H413</accession>
<proteinExistence type="predicted"/>
<evidence type="ECO:0000256" key="1">
    <source>
        <dbReference type="SAM" id="MobiDB-lite"/>
    </source>
</evidence>
<dbReference type="AlphaFoldDB" id="A0AB34H413"/>
<reference evidence="2 3" key="1">
    <citation type="submission" date="2022-11" db="EMBL/GenBank/DDBJ databases">
        <title>Whole genome sequence of Eschrichtius robustus ER-17-0199.</title>
        <authorList>
            <person name="Bruniche-Olsen A."/>
            <person name="Black A.N."/>
            <person name="Fields C.J."/>
            <person name="Walden K."/>
            <person name="Dewoody J.A."/>
        </authorList>
    </citation>
    <scope>NUCLEOTIDE SEQUENCE [LARGE SCALE GENOMIC DNA]</scope>
    <source>
        <strain evidence="2">ER-17-0199</strain>
        <tissue evidence="2">Blubber</tissue>
    </source>
</reference>
<feature type="region of interest" description="Disordered" evidence="1">
    <location>
        <begin position="149"/>
        <end position="193"/>
    </location>
</feature>
<protein>
    <submittedName>
        <fullName evidence="2">Uncharacterized protein</fullName>
    </submittedName>
</protein>
<evidence type="ECO:0000313" key="3">
    <source>
        <dbReference type="Proteomes" id="UP001159641"/>
    </source>
</evidence>
<organism evidence="2 3">
    <name type="scientific">Eschrichtius robustus</name>
    <name type="common">California gray whale</name>
    <name type="synonym">Eschrichtius gibbosus</name>
    <dbReference type="NCBI Taxonomy" id="9764"/>
    <lineage>
        <taxon>Eukaryota</taxon>
        <taxon>Metazoa</taxon>
        <taxon>Chordata</taxon>
        <taxon>Craniata</taxon>
        <taxon>Vertebrata</taxon>
        <taxon>Euteleostomi</taxon>
        <taxon>Mammalia</taxon>
        <taxon>Eutheria</taxon>
        <taxon>Laurasiatheria</taxon>
        <taxon>Artiodactyla</taxon>
        <taxon>Whippomorpha</taxon>
        <taxon>Cetacea</taxon>
        <taxon>Mysticeti</taxon>
        <taxon>Eschrichtiidae</taxon>
        <taxon>Eschrichtius</taxon>
    </lineage>
</organism>
<sequence>MGWMVVPMMEVVPMMNMRVVMEGVGMSIPIDHNILLWKFRLAQEAVPAAEPAKGGSGFVEAEAVVPTEKMLQGVAAGAATEAENPRKMGHYYQRRTNVCSGRSRGRGGSGLGRLVHCVGYRGAEEASAISFCTPKAPVASAFEGELREGRMNEAPPPPANPELSVAQTSPPGPTGPAGPARPSPHAPRTLSNPLGSRRLLREETLAAAGAGAARLGAGRRRGAGYGEPSNGARAGAQRRRVLADHGRGAAAAVAAGAQGPLHHWQPWSPSIFLPPGRRLSSAHVLGEEGAGARASPEGGGTCANADDARAALVLFLRSRLVRTPLLPRPGREGAAGGGDDSFLGGVGGQRGCCSDCSRRRSKEREQQHHEFQFPGVRRRHDMSQAFFLGAWRRPPPPRRTWARPRPARPSPPRRMPQRSEPRRPRKAGSSSG</sequence>
<feature type="compositionally biased region" description="Basic and acidic residues" evidence="1">
    <location>
        <begin position="356"/>
        <end position="371"/>
    </location>
</feature>
<dbReference type="EMBL" id="JAIQCJ010002014">
    <property type="protein sequence ID" value="KAJ8785449.1"/>
    <property type="molecule type" value="Genomic_DNA"/>
</dbReference>
<comment type="caution">
    <text evidence="2">The sequence shown here is derived from an EMBL/GenBank/DDBJ whole genome shotgun (WGS) entry which is preliminary data.</text>
</comment>